<dbReference type="RefSeq" id="YP_009287559.1">
    <property type="nucleotide sequence ID" value="NC_031074.1"/>
</dbReference>
<name>A0A1B3AYF8_9CAUD</name>
<evidence type="ECO:0000313" key="3">
    <source>
        <dbReference type="Proteomes" id="UP000202170"/>
    </source>
</evidence>
<keyword evidence="3" id="KW-1185">Reference proteome</keyword>
<accession>A0A1B3AYF8</accession>
<dbReference type="GeneID" id="29080355"/>
<sequence>MAIIYDSTADDYDDNSGYDDEDWQPLSEYVEDYAPAYLDERDA</sequence>
<dbReference type="EMBL" id="KX557272">
    <property type="protein sequence ID" value="AOE43780.1"/>
    <property type="molecule type" value="Genomic_DNA"/>
</dbReference>
<dbReference type="Proteomes" id="UP000202170">
    <property type="component" value="Segment"/>
</dbReference>
<feature type="region of interest" description="Disordered" evidence="1">
    <location>
        <begin position="1"/>
        <end position="26"/>
    </location>
</feature>
<feature type="compositionally biased region" description="Acidic residues" evidence="1">
    <location>
        <begin position="8"/>
        <end position="23"/>
    </location>
</feature>
<protein>
    <submittedName>
        <fullName evidence="2">Uncharacterized protein</fullName>
    </submittedName>
</protein>
<evidence type="ECO:0000313" key="2">
    <source>
        <dbReference type="EMBL" id="AOE43780.1"/>
    </source>
</evidence>
<dbReference type="KEGG" id="vg:29080355"/>
<gene>
    <name evidence="2" type="primary">91</name>
    <name evidence="2" type="ORF">SEA_BANTAM_91</name>
</gene>
<reference evidence="3" key="1">
    <citation type="submission" date="2016-07" db="EMBL/GenBank/DDBJ databases">
        <authorList>
            <person name="Florea S."/>
            <person name="Webb J.S."/>
            <person name="Jaromczyk J."/>
            <person name="Schardl C.L."/>
        </authorList>
    </citation>
    <scope>NUCLEOTIDE SEQUENCE [LARGE SCALE GENOMIC DNA]</scope>
</reference>
<proteinExistence type="predicted"/>
<evidence type="ECO:0000256" key="1">
    <source>
        <dbReference type="SAM" id="MobiDB-lite"/>
    </source>
</evidence>
<organism evidence="2 3">
    <name type="scientific">Gordonia phage Bantam</name>
    <dbReference type="NCBI Taxonomy" id="1887641"/>
    <lineage>
        <taxon>Viruses</taxon>
        <taxon>Duplodnaviria</taxon>
        <taxon>Heunggongvirae</taxon>
        <taxon>Uroviricota</taxon>
        <taxon>Caudoviricetes</taxon>
        <taxon>Bantamvirus</taxon>
        <taxon>Bantamvirus bantam</taxon>
    </lineage>
</organism>